<feature type="region of interest" description="Disordered" evidence="1">
    <location>
        <begin position="1"/>
        <end position="53"/>
    </location>
</feature>
<sequence length="208" mass="22985">MDQTDNNNLKTSPIPQEPDLSTQQSSPRSTLENVHLSESEGELPYPGQSRVSSSVSSSVTNFQMHQISATRNFNALLAQKMRKVGETLHDEIDQDTSMKTQIKTQLDQLGQKVVKKFLVLFGVKHSEKANAAAAIVPDDIEPCHDAFDGGSYVKFGTAASRGCKMNLGHRVSGFFIGDVTSASRYRKKNTEQRFSGFFSIKTLKIGRK</sequence>
<proteinExistence type="predicted"/>
<dbReference type="EMBL" id="JADGJH010000530">
    <property type="protein sequence ID" value="KAJ3127039.1"/>
    <property type="molecule type" value="Genomic_DNA"/>
</dbReference>
<gene>
    <name evidence="2" type="ORF">HK100_009959</name>
</gene>
<evidence type="ECO:0000313" key="2">
    <source>
        <dbReference type="EMBL" id="KAJ3127039.1"/>
    </source>
</evidence>
<evidence type="ECO:0000256" key="1">
    <source>
        <dbReference type="SAM" id="MobiDB-lite"/>
    </source>
</evidence>
<reference evidence="2" key="1">
    <citation type="submission" date="2020-05" db="EMBL/GenBank/DDBJ databases">
        <title>Phylogenomic resolution of chytrid fungi.</title>
        <authorList>
            <person name="Stajich J.E."/>
            <person name="Amses K."/>
            <person name="Simmons R."/>
            <person name="Seto K."/>
            <person name="Myers J."/>
            <person name="Bonds A."/>
            <person name="Quandt C.A."/>
            <person name="Barry K."/>
            <person name="Liu P."/>
            <person name="Grigoriev I."/>
            <person name="Longcore J.E."/>
            <person name="James T.Y."/>
        </authorList>
    </citation>
    <scope>NUCLEOTIDE SEQUENCE</scope>
    <source>
        <strain evidence="2">JEL0513</strain>
    </source>
</reference>
<comment type="caution">
    <text evidence="2">The sequence shown here is derived from an EMBL/GenBank/DDBJ whole genome shotgun (WGS) entry which is preliminary data.</text>
</comment>
<feature type="compositionally biased region" description="Polar residues" evidence="1">
    <location>
        <begin position="1"/>
        <end position="32"/>
    </location>
</feature>
<accession>A0AAD5XHD9</accession>
<organism evidence="2 3">
    <name type="scientific">Physocladia obscura</name>
    <dbReference type="NCBI Taxonomy" id="109957"/>
    <lineage>
        <taxon>Eukaryota</taxon>
        <taxon>Fungi</taxon>
        <taxon>Fungi incertae sedis</taxon>
        <taxon>Chytridiomycota</taxon>
        <taxon>Chytridiomycota incertae sedis</taxon>
        <taxon>Chytridiomycetes</taxon>
        <taxon>Chytridiales</taxon>
        <taxon>Chytriomycetaceae</taxon>
        <taxon>Physocladia</taxon>
    </lineage>
</organism>
<dbReference type="Proteomes" id="UP001211907">
    <property type="component" value="Unassembled WGS sequence"/>
</dbReference>
<name>A0AAD5XHD9_9FUNG</name>
<protein>
    <submittedName>
        <fullName evidence="2">Uncharacterized protein</fullName>
    </submittedName>
</protein>
<evidence type="ECO:0000313" key="3">
    <source>
        <dbReference type="Proteomes" id="UP001211907"/>
    </source>
</evidence>
<keyword evidence="3" id="KW-1185">Reference proteome</keyword>
<dbReference type="AlphaFoldDB" id="A0AAD5XHD9"/>